<evidence type="ECO:0000313" key="5">
    <source>
        <dbReference type="Proteomes" id="UP001189429"/>
    </source>
</evidence>
<dbReference type="InterPro" id="IPR032675">
    <property type="entry name" value="LRR_dom_sf"/>
</dbReference>
<sequence length="1387" mass="155308">MMIVADRRDRLTRAQEAGDATVPERGQSSLPGPSFQDLAEDITDSSGVLVDYILRYRARLAKQAREANKLGTRHEVEELGKFLSALSLKYWEGFEYAGQHISIEKLTTDIMTAVTNEAKRDGIWKTMSAKAGGTSSSFAVMRARALQIRAWKREEACLRAEVDNFILRYKLLHNKVLVQMPEDMWERKARLDDFFADFHGKKETPLDPVTLAQALGVQPWGDTARSALSTPGDERRFTESNAQGLSKSGRASMGAACFRLTDGAGKDGEEVRPKSEQLPRRLDSLHTVRSRQLIQDCRASPLMRSKRITQSSSLPNLLGRGSRCETSKILAGKPWPWEKSATIGPASAFASRASERDAGPTSVAPRTFISKPRDWSAGSPRAKGDSAKLPTLKGHQRRYLQECDTIQCVPIPLAFVTGHSKKFEANGRDLVDQELVAMAGMLNDAAVIEVTDLSSNSLLSDAGLVPFLQQLSRGPAVQTLQQLLLSNCLRAGTRTMDSIMQLLGTASNLLVLDLSHIPLNSRLQAQLCKAIGKHTLLETISLADTGMNSTYVAKQCIRELLGSTSITALDLSWNCFSSETFLCLGEALTTSCRMRSLKLANCSATVEEGKDTPVALFLETLSREKGLSKLDVAMNRINHQTFLVIEDSLDRHPNMQELNISNNALGVHGIRSALRLLARDTNDITKIQLEGCFTGVTGTGGEGSEAVFSATSPGGRYTLFLDRACHRSLLRMLYRIVDKFGLSPGEAFSGVAYTPTNASGKATGKPGPFSHPAKEVDGLRAVPVSGKLELVLDMQRCIEKAIYGLEDEDCDGFFTQYFEIVRYQPGWKKAIPIFANLKMIQQSMLQQQVFLDSLAKDFCLTVPMLATICASNRLFAKDIVWRMMPCLPYDAASMFLGHMTVPSFGDFLWTHQRMQALLNFNAGNPTGHYKLYLDNCCDYAVADRLCLLDRWESAIDSRSQYFDTSKWGNKSHFRNELHRGHPIIKDDIASMAEWSIPESGELEFDYATNRRPKTKKATVSDSLWDHVLVALYDAQSTLGGSSLMQVVRRISHNISLTSMHMRKMLGYFKHAEERAECFVVFFFRIVDVCNAKMFSCRFSKQEEIVKLQERLGYASFFPFMQPENAHFSLDFSQNDQRVCANLLVNLACKEKRENLRNPQYYLPDGSVDPVFQKQGVPARWQFLDKMPTQGRFVCHYVCAPEDRKYEPRRKAAETYGHYTVSTAEADVQWWTGLLEVPEDISFLEMLEGLGKIRFRKFEGRDERDRVMSVFRYLDPGGEGTISRKEWGILGQLKREFELTVREFVHFMVIAFGQDLEQVWEILDPIGSGSLNLEQWNAAVEDIGFFGPAEIIFALLDSSDDGDISYDEFSKLWEYMPIKVGSSSGEGM</sequence>
<evidence type="ECO:0000256" key="2">
    <source>
        <dbReference type="SAM" id="MobiDB-lite"/>
    </source>
</evidence>
<dbReference type="InterPro" id="IPR018247">
    <property type="entry name" value="EF_Hand_1_Ca_BS"/>
</dbReference>
<dbReference type="Gene3D" id="3.80.10.10">
    <property type="entry name" value="Ribonuclease Inhibitor"/>
    <property type="match status" value="1"/>
</dbReference>
<proteinExistence type="predicted"/>
<keyword evidence="1" id="KW-0106">Calcium</keyword>
<feature type="region of interest" description="Disordered" evidence="2">
    <location>
        <begin position="352"/>
        <end position="388"/>
    </location>
</feature>
<dbReference type="InterPro" id="IPR002048">
    <property type="entry name" value="EF_hand_dom"/>
</dbReference>
<dbReference type="EMBL" id="CAUYUJ010001113">
    <property type="protein sequence ID" value="CAK0794238.1"/>
    <property type="molecule type" value="Genomic_DNA"/>
</dbReference>
<protein>
    <recommendedName>
        <fullName evidence="3">EF-hand domain-containing protein</fullName>
    </recommendedName>
</protein>
<feature type="region of interest" description="Disordered" evidence="2">
    <location>
        <begin position="228"/>
        <end position="249"/>
    </location>
</feature>
<dbReference type="InterPro" id="IPR052394">
    <property type="entry name" value="LRR-containing"/>
</dbReference>
<accession>A0ABN9PME6</accession>
<dbReference type="PROSITE" id="PS50222">
    <property type="entry name" value="EF_HAND_2"/>
    <property type="match status" value="1"/>
</dbReference>
<dbReference type="SUPFAM" id="SSF52047">
    <property type="entry name" value="RNI-like"/>
    <property type="match status" value="1"/>
</dbReference>
<dbReference type="Gene3D" id="1.10.238.10">
    <property type="entry name" value="EF-hand"/>
    <property type="match status" value="1"/>
</dbReference>
<comment type="caution">
    <text evidence="4">The sequence shown here is derived from an EMBL/GenBank/DDBJ whole genome shotgun (WGS) entry which is preliminary data.</text>
</comment>
<dbReference type="PANTHER" id="PTHR24114:SF2">
    <property type="entry name" value="F-BOX DOMAIN-CONTAINING PROTEIN-RELATED"/>
    <property type="match status" value="1"/>
</dbReference>
<name>A0ABN9PME6_9DINO</name>
<feature type="domain" description="EF-hand" evidence="3">
    <location>
        <begin position="1351"/>
        <end position="1378"/>
    </location>
</feature>
<dbReference type="SUPFAM" id="SSF47473">
    <property type="entry name" value="EF-hand"/>
    <property type="match status" value="1"/>
</dbReference>
<evidence type="ECO:0000259" key="3">
    <source>
        <dbReference type="PROSITE" id="PS50222"/>
    </source>
</evidence>
<gene>
    <name evidence="4" type="ORF">PCOR1329_LOCUS4301</name>
</gene>
<dbReference type="PANTHER" id="PTHR24114">
    <property type="entry name" value="LEUCINE RICH REPEAT FAMILY PROTEIN"/>
    <property type="match status" value="1"/>
</dbReference>
<evidence type="ECO:0000256" key="1">
    <source>
        <dbReference type="ARBA" id="ARBA00022837"/>
    </source>
</evidence>
<reference evidence="4" key="1">
    <citation type="submission" date="2023-10" db="EMBL/GenBank/DDBJ databases">
        <authorList>
            <person name="Chen Y."/>
            <person name="Shah S."/>
            <person name="Dougan E. K."/>
            <person name="Thang M."/>
            <person name="Chan C."/>
        </authorList>
    </citation>
    <scope>NUCLEOTIDE SEQUENCE [LARGE SCALE GENOMIC DNA]</scope>
</reference>
<dbReference type="Proteomes" id="UP001189429">
    <property type="component" value="Unassembled WGS sequence"/>
</dbReference>
<evidence type="ECO:0000313" key="4">
    <source>
        <dbReference type="EMBL" id="CAK0794238.1"/>
    </source>
</evidence>
<dbReference type="PROSITE" id="PS00018">
    <property type="entry name" value="EF_HAND_1"/>
    <property type="match status" value="1"/>
</dbReference>
<dbReference type="InterPro" id="IPR011992">
    <property type="entry name" value="EF-hand-dom_pair"/>
</dbReference>
<keyword evidence="5" id="KW-1185">Reference proteome</keyword>
<organism evidence="4 5">
    <name type="scientific">Prorocentrum cordatum</name>
    <dbReference type="NCBI Taxonomy" id="2364126"/>
    <lineage>
        <taxon>Eukaryota</taxon>
        <taxon>Sar</taxon>
        <taxon>Alveolata</taxon>
        <taxon>Dinophyceae</taxon>
        <taxon>Prorocentrales</taxon>
        <taxon>Prorocentraceae</taxon>
        <taxon>Prorocentrum</taxon>
    </lineage>
</organism>
<feature type="region of interest" description="Disordered" evidence="2">
    <location>
        <begin position="13"/>
        <end position="33"/>
    </location>
</feature>